<dbReference type="PANTHER" id="PTHR42925:SF2">
    <property type="entry name" value="NA+ DRIVEN MULTIDRUG EFFLUX PUMP"/>
    <property type="match status" value="1"/>
</dbReference>
<dbReference type="InterPro" id="IPR048279">
    <property type="entry name" value="MdtK-like"/>
</dbReference>
<dbReference type="InterPro" id="IPR002528">
    <property type="entry name" value="MATE_fam"/>
</dbReference>
<dbReference type="GO" id="GO:0042910">
    <property type="term" value="F:xenobiotic transmembrane transporter activity"/>
    <property type="evidence" value="ECO:0007669"/>
    <property type="project" value="InterPro"/>
</dbReference>
<feature type="transmembrane region" description="Helical" evidence="7">
    <location>
        <begin position="245"/>
        <end position="264"/>
    </location>
</feature>
<gene>
    <name evidence="8" type="ORF">GND95_04395</name>
</gene>
<keyword evidence="5 7" id="KW-1133">Transmembrane helix</keyword>
<dbReference type="GO" id="GO:0015297">
    <property type="term" value="F:antiporter activity"/>
    <property type="evidence" value="ECO:0007669"/>
    <property type="project" value="InterPro"/>
</dbReference>
<feature type="transmembrane region" description="Helical" evidence="7">
    <location>
        <begin position="322"/>
        <end position="346"/>
    </location>
</feature>
<proteinExistence type="predicted"/>
<dbReference type="RefSeq" id="WP_158739640.1">
    <property type="nucleotide sequence ID" value="NZ_WSLF01000003.1"/>
</dbReference>
<organism evidence="8 9">
    <name type="scientific">Defluviitalea raffinosedens</name>
    <dbReference type="NCBI Taxonomy" id="1450156"/>
    <lineage>
        <taxon>Bacteria</taxon>
        <taxon>Bacillati</taxon>
        <taxon>Bacillota</taxon>
        <taxon>Clostridia</taxon>
        <taxon>Lachnospirales</taxon>
        <taxon>Defluviitaleaceae</taxon>
        <taxon>Defluviitalea</taxon>
    </lineage>
</organism>
<dbReference type="InterPro" id="IPR047135">
    <property type="entry name" value="YsiQ"/>
</dbReference>
<evidence type="ECO:0000256" key="1">
    <source>
        <dbReference type="ARBA" id="ARBA00004651"/>
    </source>
</evidence>
<comment type="caution">
    <text evidence="8">The sequence shown here is derived from an EMBL/GenBank/DDBJ whole genome shotgun (WGS) entry which is preliminary data.</text>
</comment>
<dbReference type="EMBL" id="WSLF01000003">
    <property type="protein sequence ID" value="KAE9635392.1"/>
    <property type="molecule type" value="Genomic_DNA"/>
</dbReference>
<feature type="transmembrane region" description="Helical" evidence="7">
    <location>
        <begin position="160"/>
        <end position="183"/>
    </location>
</feature>
<evidence type="ECO:0000313" key="8">
    <source>
        <dbReference type="EMBL" id="KAE9635392.1"/>
    </source>
</evidence>
<dbReference type="GO" id="GO:0005886">
    <property type="term" value="C:plasma membrane"/>
    <property type="evidence" value="ECO:0007669"/>
    <property type="project" value="UniProtKB-SubCell"/>
</dbReference>
<evidence type="ECO:0000256" key="7">
    <source>
        <dbReference type="SAM" id="Phobius"/>
    </source>
</evidence>
<sequence>MMQMTIDKKFYKTLFSLALPIALQNFISSSLNMVDTLMIGKLGEAPIAAVAQANKIFFLYTLILFGINSGGSSFTAQFWSKKDVKGIRKVLGICLLSGGIAAIVFSIGAILFPKQLMYIFAKDPEVITLGSQYLRIVAISYLATAVTYSYSILLRSTGEAFIPMIISIISLGTNTVLNWILIFGHLGIPSMGVQGAAIATVIARLVELSLFIWLIYKKQSPLAATIKEMLDVSLQFIQRFYKTTIFVILNEFIWALGTTMYSVAYGRMGKEAVVSISISSNVEQIAMVIFYGLSSACAVMIGNEIGSENDERAFKYAKKFAVIGPVLGIFTGILVILGAPLILSIFNVSQEVYLASTRIITIFACYLPFKIFNLFMVVGILRSGGDTTFGFLIDAGGVWFIGVPFAFIAGLIWKLPIYWVFALVCSEEIFKVIFGLYRLFSKKWIHNLVNQME</sequence>
<comment type="subcellular location">
    <subcellularLocation>
        <location evidence="1">Cell membrane</location>
        <topology evidence="1">Multi-pass membrane protein</topology>
    </subcellularLocation>
</comment>
<dbReference type="PIRSF" id="PIRSF006603">
    <property type="entry name" value="DinF"/>
    <property type="match status" value="1"/>
</dbReference>
<evidence type="ECO:0000256" key="5">
    <source>
        <dbReference type="ARBA" id="ARBA00022989"/>
    </source>
</evidence>
<feature type="transmembrane region" description="Helical" evidence="7">
    <location>
        <begin position="132"/>
        <end position="153"/>
    </location>
</feature>
<dbReference type="PANTHER" id="PTHR42925">
    <property type="entry name" value="MULTIDRUG AND TOXIN EFFLUX PROTEIN MATE FAMILY"/>
    <property type="match status" value="1"/>
</dbReference>
<protein>
    <submittedName>
        <fullName evidence="8">MATE family efflux transporter</fullName>
    </submittedName>
</protein>
<feature type="transmembrane region" description="Helical" evidence="7">
    <location>
        <begin position="418"/>
        <end position="440"/>
    </location>
</feature>
<dbReference type="Proteomes" id="UP000483018">
    <property type="component" value="Unassembled WGS sequence"/>
</dbReference>
<keyword evidence="9" id="KW-1185">Reference proteome</keyword>
<dbReference type="AlphaFoldDB" id="A0A7C8HIL9"/>
<keyword evidence="3" id="KW-1003">Cell membrane</keyword>
<dbReference type="Pfam" id="PF01554">
    <property type="entry name" value="MatE"/>
    <property type="match status" value="2"/>
</dbReference>
<feature type="transmembrane region" description="Helical" evidence="7">
    <location>
        <begin position="90"/>
        <end position="112"/>
    </location>
</feature>
<evidence type="ECO:0000313" key="9">
    <source>
        <dbReference type="Proteomes" id="UP000483018"/>
    </source>
</evidence>
<name>A0A7C8HIL9_9FIRM</name>
<evidence type="ECO:0000256" key="3">
    <source>
        <dbReference type="ARBA" id="ARBA00022475"/>
    </source>
</evidence>
<evidence type="ECO:0000256" key="2">
    <source>
        <dbReference type="ARBA" id="ARBA00022448"/>
    </source>
</evidence>
<evidence type="ECO:0000256" key="6">
    <source>
        <dbReference type="ARBA" id="ARBA00023136"/>
    </source>
</evidence>
<keyword evidence="2" id="KW-0813">Transport</keyword>
<accession>A0A7C8HIL9</accession>
<feature type="transmembrane region" description="Helical" evidence="7">
    <location>
        <begin position="284"/>
        <end position="301"/>
    </location>
</feature>
<feature type="transmembrane region" description="Helical" evidence="7">
    <location>
        <begin position="195"/>
        <end position="216"/>
    </location>
</feature>
<feature type="transmembrane region" description="Helical" evidence="7">
    <location>
        <begin position="56"/>
        <end position="78"/>
    </location>
</feature>
<keyword evidence="6 7" id="KW-0472">Membrane</keyword>
<feature type="transmembrane region" description="Helical" evidence="7">
    <location>
        <begin position="358"/>
        <end position="381"/>
    </location>
</feature>
<evidence type="ECO:0000256" key="4">
    <source>
        <dbReference type="ARBA" id="ARBA00022692"/>
    </source>
</evidence>
<dbReference type="CDD" id="cd13134">
    <property type="entry name" value="MATE_like_8"/>
    <property type="match status" value="1"/>
</dbReference>
<dbReference type="OrthoDB" id="9780160at2"/>
<dbReference type="NCBIfam" id="TIGR00797">
    <property type="entry name" value="matE"/>
    <property type="match status" value="1"/>
</dbReference>
<feature type="transmembrane region" description="Helical" evidence="7">
    <location>
        <begin position="388"/>
        <end position="412"/>
    </location>
</feature>
<keyword evidence="4 7" id="KW-0812">Transmembrane</keyword>
<reference evidence="8 9" key="1">
    <citation type="submission" date="2019-12" db="EMBL/GenBank/DDBJ databases">
        <title>Defluviitalea raffinosedens, isolated from a biogas fermenter, genome sequencing and characterization.</title>
        <authorList>
            <person name="Rettenmaier R."/>
            <person name="Schneider M."/>
            <person name="Neuhaus K."/>
            <person name="Liebl W."/>
            <person name="Zverlov V."/>
        </authorList>
    </citation>
    <scope>NUCLEOTIDE SEQUENCE [LARGE SCALE GENOMIC DNA]</scope>
    <source>
        <strain evidence="8 9">249c-K6</strain>
    </source>
</reference>